<dbReference type="EMBL" id="JAUJDW010000101">
    <property type="protein sequence ID" value="KAK0638167.1"/>
    <property type="molecule type" value="Genomic_DNA"/>
</dbReference>
<feature type="signal peptide" evidence="3">
    <location>
        <begin position="1"/>
        <end position="27"/>
    </location>
</feature>
<keyword evidence="2" id="KW-0812">Transmembrane</keyword>
<evidence type="ECO:0000313" key="5">
    <source>
        <dbReference type="Proteomes" id="UP001175001"/>
    </source>
</evidence>
<feature type="chain" id="PRO_5041371694" description="Transmembrane protein" evidence="3">
    <location>
        <begin position="28"/>
        <end position="198"/>
    </location>
</feature>
<keyword evidence="2" id="KW-0472">Membrane</keyword>
<keyword evidence="3" id="KW-0732">Signal</keyword>
<keyword evidence="5" id="KW-1185">Reference proteome</keyword>
<reference evidence="4" key="1">
    <citation type="submission" date="2023-06" db="EMBL/GenBank/DDBJ databases">
        <title>Multi-omics analyses reveal the molecular pathogenesis toolkit of Lasiodiplodia hormozganensis, a cross-kingdom pathogen.</title>
        <authorList>
            <person name="Felix C."/>
            <person name="Meneses R."/>
            <person name="Goncalves M.F.M."/>
            <person name="Tilleman L."/>
            <person name="Duarte A.S."/>
            <person name="Jorrin-Novo J.V."/>
            <person name="Van De Peer Y."/>
            <person name="Deforce D."/>
            <person name="Van Nieuwerburgh F."/>
            <person name="Esteves A.C."/>
            <person name="Alves A."/>
        </authorList>
    </citation>
    <scope>NUCLEOTIDE SEQUENCE</scope>
    <source>
        <strain evidence="4">CBS 339.90</strain>
    </source>
</reference>
<evidence type="ECO:0000313" key="4">
    <source>
        <dbReference type="EMBL" id="KAK0638167.1"/>
    </source>
</evidence>
<evidence type="ECO:0000256" key="1">
    <source>
        <dbReference type="SAM" id="MobiDB-lite"/>
    </source>
</evidence>
<proteinExistence type="predicted"/>
<protein>
    <recommendedName>
        <fullName evidence="6">Transmembrane protein</fullName>
    </recommendedName>
</protein>
<comment type="caution">
    <text evidence="4">The sequence shown here is derived from an EMBL/GenBank/DDBJ whole genome shotgun (WGS) entry which is preliminary data.</text>
</comment>
<name>A0AA40CH19_9PEZI</name>
<evidence type="ECO:0008006" key="6">
    <source>
        <dbReference type="Google" id="ProtNLM"/>
    </source>
</evidence>
<keyword evidence="2" id="KW-1133">Transmembrane helix</keyword>
<dbReference type="Proteomes" id="UP001175001">
    <property type="component" value="Unassembled WGS sequence"/>
</dbReference>
<evidence type="ECO:0000256" key="2">
    <source>
        <dbReference type="SAM" id="Phobius"/>
    </source>
</evidence>
<organism evidence="4 5">
    <name type="scientific">Lasiodiplodia hormozganensis</name>
    <dbReference type="NCBI Taxonomy" id="869390"/>
    <lineage>
        <taxon>Eukaryota</taxon>
        <taxon>Fungi</taxon>
        <taxon>Dikarya</taxon>
        <taxon>Ascomycota</taxon>
        <taxon>Pezizomycotina</taxon>
        <taxon>Dothideomycetes</taxon>
        <taxon>Dothideomycetes incertae sedis</taxon>
        <taxon>Botryosphaeriales</taxon>
        <taxon>Botryosphaeriaceae</taxon>
        <taxon>Lasiodiplodia</taxon>
    </lineage>
</organism>
<dbReference type="AlphaFoldDB" id="A0AA40CH19"/>
<sequence length="198" mass="20897">MRACQFLPALHAKTFAFILSTTSCVFAQSPSSSASSTTTHFTSPDVRSVSSNLTSPSSSDSPDPNSIASSGGLSGGTISGLCAVGGFVLVFGIAAVLFFWNRRADRTMRTELDVQDLVLSMAFSGDEEAAMVKHAGVLHGVVGPLGIMGSSMRAVDPDGMLRITPPPAVYRTKSMEDYGVGLQRELWDVSELGVLDRM</sequence>
<gene>
    <name evidence="4" type="ORF">DIS24_g10093</name>
</gene>
<dbReference type="PROSITE" id="PS51257">
    <property type="entry name" value="PROKAR_LIPOPROTEIN"/>
    <property type="match status" value="1"/>
</dbReference>
<evidence type="ECO:0000256" key="3">
    <source>
        <dbReference type="SAM" id="SignalP"/>
    </source>
</evidence>
<feature type="transmembrane region" description="Helical" evidence="2">
    <location>
        <begin position="78"/>
        <end position="100"/>
    </location>
</feature>
<accession>A0AA40CH19</accession>
<feature type="region of interest" description="Disordered" evidence="1">
    <location>
        <begin position="32"/>
        <end position="70"/>
    </location>
</feature>